<sequence length="183" mass="21552">MEIIEYPVHGINSYTAKFIEEDDGYIVEIYPQDPPAKEEEDWPALIRFILWIFDDPPQQEEIKPLVRKKFAYSVDYVNAVNKMVYQYELPIKHRQELFSWDGQVFEPPSSSTRSTRADKNEPQLKYEIEDVPFRAGDKSGKIRVRRPILVGGKKPRHLKEEAWALQKEARKNDQMGNQTQKQN</sequence>
<name>A0A1H8D761_9BACL</name>
<dbReference type="RefSeq" id="WP_089966558.1">
    <property type="nucleotide sequence ID" value="NZ_FOCQ01000005.1"/>
</dbReference>
<dbReference type="AlphaFoldDB" id="A0A1H8D761"/>
<dbReference type="EMBL" id="FOCQ01000005">
    <property type="protein sequence ID" value="SEN02965.1"/>
    <property type="molecule type" value="Genomic_DNA"/>
</dbReference>
<protein>
    <submittedName>
        <fullName evidence="1">Uncharacterized protein</fullName>
    </submittedName>
</protein>
<organism evidence="1 2">
    <name type="scientific">Lihuaxuella thermophila</name>
    <dbReference type="NCBI Taxonomy" id="1173111"/>
    <lineage>
        <taxon>Bacteria</taxon>
        <taxon>Bacillati</taxon>
        <taxon>Bacillota</taxon>
        <taxon>Bacilli</taxon>
        <taxon>Bacillales</taxon>
        <taxon>Thermoactinomycetaceae</taxon>
        <taxon>Lihuaxuella</taxon>
    </lineage>
</organism>
<evidence type="ECO:0000313" key="1">
    <source>
        <dbReference type="EMBL" id="SEN02965.1"/>
    </source>
</evidence>
<accession>A0A1H8D761</accession>
<keyword evidence="2" id="KW-1185">Reference proteome</keyword>
<dbReference type="Proteomes" id="UP000199695">
    <property type="component" value="Unassembled WGS sequence"/>
</dbReference>
<gene>
    <name evidence="1" type="ORF">SAMN05444955_10518</name>
</gene>
<evidence type="ECO:0000313" key="2">
    <source>
        <dbReference type="Proteomes" id="UP000199695"/>
    </source>
</evidence>
<proteinExistence type="predicted"/>
<reference evidence="1 2" key="1">
    <citation type="submission" date="2016-10" db="EMBL/GenBank/DDBJ databases">
        <authorList>
            <person name="de Groot N.N."/>
        </authorList>
    </citation>
    <scope>NUCLEOTIDE SEQUENCE [LARGE SCALE GENOMIC DNA]</scope>
    <source>
        <strain evidence="1 2">DSM 46701</strain>
    </source>
</reference>